<evidence type="ECO:0000259" key="7">
    <source>
        <dbReference type="SMART" id="SM00922"/>
    </source>
</evidence>
<dbReference type="GO" id="GO:0043748">
    <property type="term" value="F:O-succinylbenzoate synthase activity"/>
    <property type="evidence" value="ECO:0007669"/>
    <property type="project" value="UniProtKB-EC"/>
</dbReference>
<evidence type="ECO:0000256" key="5">
    <source>
        <dbReference type="ARBA" id="ARBA00029491"/>
    </source>
</evidence>
<keyword evidence="9" id="KW-1185">Reference proteome</keyword>
<keyword evidence="4 8" id="KW-0456">Lyase</keyword>
<evidence type="ECO:0000313" key="8">
    <source>
        <dbReference type="EMBL" id="MFC6386945.1"/>
    </source>
</evidence>
<dbReference type="SMART" id="SM00922">
    <property type="entry name" value="MR_MLE"/>
    <property type="match status" value="1"/>
</dbReference>
<dbReference type="InterPro" id="IPR010197">
    <property type="entry name" value="OSBS/NAAAR"/>
</dbReference>
<feature type="domain" description="Mandelate racemase/muconate lactonizing enzyme C-terminal" evidence="7">
    <location>
        <begin position="142"/>
        <end position="234"/>
    </location>
</feature>
<evidence type="ECO:0000256" key="1">
    <source>
        <dbReference type="ARBA" id="ARBA00001968"/>
    </source>
</evidence>
<dbReference type="Gene3D" id="3.30.390.10">
    <property type="entry name" value="Enolase-like, N-terminal domain"/>
    <property type="match status" value="1"/>
</dbReference>
<dbReference type="SUPFAM" id="SSF51604">
    <property type="entry name" value="Enolase C-terminal domain-like"/>
    <property type="match status" value="1"/>
</dbReference>
<dbReference type="PANTHER" id="PTHR48073:SF5">
    <property type="entry name" value="O-SUCCINYLBENZOATE SYNTHASE"/>
    <property type="match status" value="1"/>
</dbReference>
<reference evidence="9" key="1">
    <citation type="journal article" date="2019" name="Int. J. Syst. Evol. Microbiol.">
        <title>The Global Catalogue of Microorganisms (GCM) 10K type strain sequencing project: providing services to taxonomists for standard genome sequencing and annotation.</title>
        <authorList>
            <consortium name="The Broad Institute Genomics Platform"/>
            <consortium name="The Broad Institute Genome Sequencing Center for Infectious Disease"/>
            <person name="Wu L."/>
            <person name="Ma J."/>
        </authorList>
    </citation>
    <scope>NUCLEOTIDE SEQUENCE [LARGE SCALE GENOMIC DNA]</scope>
    <source>
        <strain evidence="9">CCUG 42001</strain>
    </source>
</reference>
<dbReference type="PANTHER" id="PTHR48073">
    <property type="entry name" value="O-SUCCINYLBENZOATE SYNTHASE-RELATED"/>
    <property type="match status" value="1"/>
</dbReference>
<dbReference type="InterPro" id="IPR029065">
    <property type="entry name" value="Enolase_C-like"/>
</dbReference>
<evidence type="ECO:0000256" key="6">
    <source>
        <dbReference type="NCBIfam" id="TIGR01928"/>
    </source>
</evidence>
<dbReference type="Proteomes" id="UP001596267">
    <property type="component" value="Unassembled WGS sequence"/>
</dbReference>
<evidence type="ECO:0000313" key="9">
    <source>
        <dbReference type="Proteomes" id="UP001596267"/>
    </source>
</evidence>
<evidence type="ECO:0000256" key="3">
    <source>
        <dbReference type="ARBA" id="ARBA00022842"/>
    </source>
</evidence>
<dbReference type="EMBL" id="JBHSTQ010000009">
    <property type="protein sequence ID" value="MFC6386945.1"/>
    <property type="molecule type" value="Genomic_DNA"/>
</dbReference>
<dbReference type="InterPro" id="IPR013341">
    <property type="entry name" value="Mandelate_racemase_N_dom"/>
</dbReference>
<dbReference type="SFLD" id="SFLDG00180">
    <property type="entry name" value="muconate_cycloisomerase"/>
    <property type="match status" value="1"/>
</dbReference>
<gene>
    <name evidence="8" type="primary">menC</name>
    <name evidence="8" type="ORF">ACFP7A_10055</name>
</gene>
<dbReference type="SFLD" id="SFLDF00009">
    <property type="entry name" value="o-succinylbenzoate_synthase"/>
    <property type="match status" value="1"/>
</dbReference>
<dbReference type="InterPro" id="IPR036849">
    <property type="entry name" value="Enolase-like_C_sf"/>
</dbReference>
<proteinExistence type="predicted"/>
<dbReference type="RefSeq" id="WP_253054931.1">
    <property type="nucleotide sequence ID" value="NZ_JAMXWN010000009.1"/>
</dbReference>
<keyword evidence="3" id="KW-0460">Magnesium</keyword>
<dbReference type="InterPro" id="IPR013342">
    <property type="entry name" value="Mandelate_racemase_C"/>
</dbReference>
<keyword evidence="2" id="KW-0479">Metal-binding</keyword>
<protein>
    <recommendedName>
        <fullName evidence="5 6">o-succinylbenzoate synthase</fullName>
        <ecNumber evidence="5 6">4.2.1.113</ecNumber>
    </recommendedName>
</protein>
<name>A0ABW1WIP7_9BACL</name>
<comment type="cofactor">
    <cofactor evidence="1">
        <name>a divalent metal cation</name>
        <dbReference type="ChEBI" id="CHEBI:60240"/>
    </cofactor>
</comment>
<dbReference type="InterPro" id="IPR029017">
    <property type="entry name" value="Enolase-like_N"/>
</dbReference>
<comment type="caution">
    <text evidence="8">The sequence shown here is derived from an EMBL/GenBank/DDBJ whole genome shotgun (WGS) entry which is preliminary data.</text>
</comment>
<evidence type="ECO:0000256" key="4">
    <source>
        <dbReference type="ARBA" id="ARBA00023239"/>
    </source>
</evidence>
<dbReference type="EC" id="4.2.1.113" evidence="5 6"/>
<sequence length="368" mass="41546">MELKSLTVRLISSPLNRPFTTHLQQVNQRVAIIIEAMDREGRIGYGEADPFSSPWYSEETVETCHHMLKDFLIPILLEQPTFQPEELDMIWSGVRGNRMAKSGLSQAIWDLYAKQKGVYIGTIFGSKRKKIEAGAVITAHEPERAVEQIDRLSEAGYKRFKIKISHLNDHYLLSGIRKLVPNIKLMADANSDYSLKDIDHLQSLDQYHLMMLEQPLAYNDFTDHALLQKQIKTPICLDESICSYKDAVTATQLGSCKIITMKMARLGGWSEALKIHQLCEQIHVPLWCGGMIEFGIAKAHNIALASLAGFTLPGDLFASNHYWAHDIIEPEIQVNKGVIKVPINKPGIGFRINQHVLESLTRSVQVFS</sequence>
<dbReference type="Pfam" id="PF02746">
    <property type="entry name" value="MR_MLE_N"/>
    <property type="match status" value="1"/>
</dbReference>
<accession>A0ABW1WIP7</accession>
<dbReference type="NCBIfam" id="TIGR01928">
    <property type="entry name" value="menC_lowGC_arch"/>
    <property type="match status" value="1"/>
</dbReference>
<dbReference type="SFLD" id="SFLDS00001">
    <property type="entry name" value="Enolase"/>
    <property type="match status" value="1"/>
</dbReference>
<dbReference type="SUPFAM" id="SSF54826">
    <property type="entry name" value="Enolase N-terminal domain-like"/>
    <property type="match status" value="1"/>
</dbReference>
<dbReference type="Pfam" id="PF13378">
    <property type="entry name" value="MR_MLE_C"/>
    <property type="match status" value="1"/>
</dbReference>
<organism evidence="8 9">
    <name type="scientific">Sporolactobacillus kofuensis</name>
    <dbReference type="NCBI Taxonomy" id="269672"/>
    <lineage>
        <taxon>Bacteria</taxon>
        <taxon>Bacillati</taxon>
        <taxon>Bacillota</taxon>
        <taxon>Bacilli</taxon>
        <taxon>Bacillales</taxon>
        <taxon>Sporolactobacillaceae</taxon>
        <taxon>Sporolactobacillus</taxon>
    </lineage>
</organism>
<evidence type="ECO:0000256" key="2">
    <source>
        <dbReference type="ARBA" id="ARBA00022723"/>
    </source>
</evidence>
<dbReference type="Gene3D" id="3.20.20.120">
    <property type="entry name" value="Enolase-like C-terminal domain"/>
    <property type="match status" value="1"/>
</dbReference>